<sequence length="191" mass="21852">MNSHKDAKLTVRSREEMVRRMQYEPAARVAAGYGVSLRTARKWERRHAHGGQEALAGRSSRPRRCCNKLSEQDFCRIFELRKTRKTGDEIALCLGICRSSVFRTLHKLGCSRLASLEKKDPVQRYQWENPGQMLHWTLRSWARLMALVIAKSAWAMPAVGGQDGNICTLVLMMPQGSRTPPFSRTKQRNPQ</sequence>
<dbReference type="InterPro" id="IPR024967">
    <property type="entry name" value="DNA-bd_IS481-type"/>
</dbReference>
<protein>
    <recommendedName>
        <fullName evidence="1">DNA-binding domain-containing protein</fullName>
    </recommendedName>
</protein>
<organism evidence="2">
    <name type="scientific">Desulfovibrio desulfuricans (strain ATCC 27774 / DSM 6949 / MB)</name>
    <dbReference type="NCBI Taxonomy" id="525146"/>
    <lineage>
        <taxon>Bacteria</taxon>
        <taxon>Pseudomonadati</taxon>
        <taxon>Thermodesulfobacteriota</taxon>
        <taxon>Desulfovibrionia</taxon>
        <taxon>Desulfovibrionales</taxon>
        <taxon>Desulfovibrionaceae</taxon>
        <taxon>Desulfovibrio</taxon>
    </lineage>
</organism>
<dbReference type="eggNOG" id="COG2801">
    <property type="taxonomic scope" value="Bacteria"/>
</dbReference>
<evidence type="ECO:0000259" key="1">
    <source>
        <dbReference type="Pfam" id="PF13011"/>
    </source>
</evidence>
<dbReference type="EMBL" id="CP001358">
    <property type="protein sequence ID" value="ACL48308.1"/>
    <property type="molecule type" value="Genomic_DNA"/>
</dbReference>
<feature type="domain" description="DNA-binding" evidence="1">
    <location>
        <begin position="1"/>
        <end position="67"/>
    </location>
</feature>
<dbReference type="HOGENOM" id="CLU_1419430_0_0_7"/>
<dbReference type="AlphaFoldDB" id="B8J3S3"/>
<name>B8J3S3_DESDA</name>
<dbReference type="Pfam" id="PF13011">
    <property type="entry name" value="LZ_Tnp_IS481"/>
    <property type="match status" value="1"/>
</dbReference>
<dbReference type="SUPFAM" id="SSF48295">
    <property type="entry name" value="TrpR-like"/>
    <property type="match status" value="1"/>
</dbReference>
<dbReference type="InterPro" id="IPR010921">
    <property type="entry name" value="Trp_repressor/repl_initiator"/>
</dbReference>
<dbReference type="GO" id="GO:0043565">
    <property type="term" value="F:sequence-specific DNA binding"/>
    <property type="evidence" value="ECO:0007669"/>
    <property type="project" value="InterPro"/>
</dbReference>
<evidence type="ECO:0000313" key="2">
    <source>
        <dbReference type="EMBL" id="ACL48308.1"/>
    </source>
</evidence>
<reference evidence="2" key="1">
    <citation type="submission" date="2009-01" db="EMBL/GenBank/DDBJ databases">
        <title>Complete sequence of Desulfovibrio desulfuricans subsp. desulfuricans str. ATCC 27774.</title>
        <authorList>
            <consortium name="US DOE Joint Genome Institute"/>
            <person name="Lucas S."/>
            <person name="Copeland A."/>
            <person name="Lapidus A."/>
            <person name="Glavina del Rio T."/>
            <person name="Tice H."/>
            <person name="Bruce D."/>
            <person name="Goodwin L."/>
            <person name="Pitluck S."/>
            <person name="Sims D."/>
            <person name="Lu M."/>
            <person name="Kiss H."/>
            <person name="Meineke L."/>
            <person name="Brettin T."/>
            <person name="Detter J.C."/>
            <person name="Han C."/>
            <person name="Larimer F."/>
            <person name="Land M."/>
            <person name="Hauser L."/>
            <person name="Kyrpides N."/>
            <person name="Ovchinnikova G."/>
            <person name="Hazen T.C."/>
        </authorList>
    </citation>
    <scope>NUCLEOTIDE SEQUENCE [LARGE SCALE GENOMIC DNA]</scope>
    <source>
        <strain evidence="2">ATCC 27774</strain>
    </source>
</reference>
<dbReference type="KEGG" id="dds:Ddes_0395"/>
<proteinExistence type="predicted"/>
<gene>
    <name evidence="2" type="ordered locus">Ddes_0395</name>
</gene>
<accession>B8J3S3</accession>